<name>G4YWX7_PHYSP</name>
<dbReference type="InParanoid" id="G4YWX7"/>
<dbReference type="RefSeq" id="XP_009519763.1">
    <property type="nucleotide sequence ID" value="XM_009521468.1"/>
</dbReference>
<keyword evidence="2" id="KW-1133">Transmembrane helix</keyword>
<sequence length="525" mass="60163">MAGSSLFKVDDDVEFWRVLIHLSVLALCLLVFERVLHRFEHHLTRHDKYRHMLRKVQRAHDPGLDQPHPQVIKEVTTVDGYSKTMTAFQVADLIIFVLAIALVLQAVCIFLQLRNHSRRTDRVELISTQDLVNKLRSTQQGGDSTAWLCSARISHKVGYKVDYELAKVFMVLAWLLFVLHMVALGYFRSKGLRNFFRTEPDAVQDVEPRVHFRLSPKIWHAMVIFLMVLNGFYVALFLQCALHDLDEIYDELGWVAAVIVPLLITLNVLVLQQQIFRDYMLSADVSKLHAVLESFGYRLSRFRFNSVVQLLFELQGAEVEYRQLIQLLTLVQASQDESERFGGGGYPLIQQSSMPFGDDRIHDGARPNFTRAFSSTRHIALLTELYPNTTIAPNSSMAGSLLPLRRLELRRSGVHHLDASLQHLVHPCPSLPSHHTSFQRSPLQQSSSVSDFGQCDFAYAKATTPRQQHKMPTINDSPNNQRCDQRPMLQRRQFTRSSSRMLHGMFNIRHLSQSIEESADSEPIV</sequence>
<protein>
    <submittedName>
        <fullName evidence="3">Uncharacterized protein</fullName>
    </submittedName>
</protein>
<feature type="transmembrane region" description="Helical" evidence="2">
    <location>
        <begin position="15"/>
        <end position="36"/>
    </location>
</feature>
<gene>
    <name evidence="3" type="ORF">PHYSODRAFT_260309</name>
</gene>
<dbReference type="STRING" id="1094619.G4YWX7"/>
<evidence type="ECO:0000256" key="2">
    <source>
        <dbReference type="SAM" id="Phobius"/>
    </source>
</evidence>
<dbReference type="AlphaFoldDB" id="G4YWX7"/>
<feature type="transmembrane region" description="Helical" evidence="2">
    <location>
        <begin position="93"/>
        <end position="113"/>
    </location>
</feature>
<reference evidence="3 4" key="1">
    <citation type="journal article" date="2006" name="Science">
        <title>Phytophthora genome sequences uncover evolutionary origins and mechanisms of pathogenesis.</title>
        <authorList>
            <person name="Tyler B.M."/>
            <person name="Tripathy S."/>
            <person name="Zhang X."/>
            <person name="Dehal P."/>
            <person name="Jiang R.H."/>
            <person name="Aerts A."/>
            <person name="Arredondo F.D."/>
            <person name="Baxter L."/>
            <person name="Bensasson D."/>
            <person name="Beynon J.L."/>
            <person name="Chapman J."/>
            <person name="Damasceno C.M."/>
            <person name="Dorrance A.E."/>
            <person name="Dou D."/>
            <person name="Dickerman A.W."/>
            <person name="Dubchak I.L."/>
            <person name="Garbelotto M."/>
            <person name="Gijzen M."/>
            <person name="Gordon S.G."/>
            <person name="Govers F."/>
            <person name="Grunwald N.J."/>
            <person name="Huang W."/>
            <person name="Ivors K.L."/>
            <person name="Jones R.W."/>
            <person name="Kamoun S."/>
            <person name="Krampis K."/>
            <person name="Lamour K.H."/>
            <person name="Lee M.K."/>
            <person name="McDonald W.H."/>
            <person name="Medina M."/>
            <person name="Meijer H.J."/>
            <person name="Nordberg E.K."/>
            <person name="Maclean D.J."/>
            <person name="Ospina-Giraldo M.D."/>
            <person name="Morris P.F."/>
            <person name="Phuntumart V."/>
            <person name="Putnam N.H."/>
            <person name="Rash S."/>
            <person name="Rose J.K."/>
            <person name="Sakihama Y."/>
            <person name="Salamov A.A."/>
            <person name="Savidor A."/>
            <person name="Scheuring C.F."/>
            <person name="Smith B.M."/>
            <person name="Sobral B.W."/>
            <person name="Terry A."/>
            <person name="Torto-Alalibo T.A."/>
            <person name="Win J."/>
            <person name="Xu Z."/>
            <person name="Zhang H."/>
            <person name="Grigoriev I.V."/>
            <person name="Rokhsar D.S."/>
            <person name="Boore J.L."/>
        </authorList>
    </citation>
    <scope>NUCLEOTIDE SEQUENCE [LARGE SCALE GENOMIC DNA]</scope>
    <source>
        <strain evidence="3 4">P6497</strain>
    </source>
</reference>
<accession>G4YWX7</accession>
<dbReference type="KEGG" id="psoj:PHYSODRAFT_260309"/>
<organism evidence="3 4">
    <name type="scientific">Phytophthora sojae (strain P6497)</name>
    <name type="common">Soybean stem and root rot agent</name>
    <name type="synonym">Phytophthora megasperma f. sp. glycines</name>
    <dbReference type="NCBI Taxonomy" id="1094619"/>
    <lineage>
        <taxon>Eukaryota</taxon>
        <taxon>Sar</taxon>
        <taxon>Stramenopiles</taxon>
        <taxon>Oomycota</taxon>
        <taxon>Peronosporomycetes</taxon>
        <taxon>Peronosporales</taxon>
        <taxon>Peronosporaceae</taxon>
        <taxon>Phytophthora</taxon>
    </lineage>
</organism>
<feature type="region of interest" description="Disordered" evidence="1">
    <location>
        <begin position="463"/>
        <end position="484"/>
    </location>
</feature>
<proteinExistence type="predicted"/>
<feature type="transmembrane region" description="Helical" evidence="2">
    <location>
        <begin position="168"/>
        <end position="187"/>
    </location>
</feature>
<dbReference type="EMBL" id="JH159152">
    <property type="protein sequence ID" value="EGZ24475.1"/>
    <property type="molecule type" value="Genomic_DNA"/>
</dbReference>
<evidence type="ECO:0000256" key="1">
    <source>
        <dbReference type="SAM" id="MobiDB-lite"/>
    </source>
</evidence>
<feature type="transmembrane region" description="Helical" evidence="2">
    <location>
        <begin position="252"/>
        <end position="271"/>
    </location>
</feature>
<evidence type="ECO:0000313" key="4">
    <source>
        <dbReference type="Proteomes" id="UP000002640"/>
    </source>
</evidence>
<dbReference type="Proteomes" id="UP000002640">
    <property type="component" value="Unassembled WGS sequence"/>
</dbReference>
<keyword evidence="2" id="KW-0472">Membrane</keyword>
<dbReference type="GeneID" id="20639172"/>
<keyword evidence="4" id="KW-1185">Reference proteome</keyword>
<evidence type="ECO:0000313" key="3">
    <source>
        <dbReference type="EMBL" id="EGZ24475.1"/>
    </source>
</evidence>
<feature type="transmembrane region" description="Helical" evidence="2">
    <location>
        <begin position="218"/>
        <end position="240"/>
    </location>
</feature>
<keyword evidence="2" id="KW-0812">Transmembrane</keyword>